<keyword evidence="7 9" id="KW-0807">Transducer</keyword>
<dbReference type="PROSITE" id="PS50885">
    <property type="entry name" value="HAMP"/>
    <property type="match status" value="1"/>
</dbReference>
<evidence type="ECO:0000256" key="2">
    <source>
        <dbReference type="ARBA" id="ARBA00022475"/>
    </source>
</evidence>
<dbReference type="GO" id="GO:0007165">
    <property type="term" value="P:signal transduction"/>
    <property type="evidence" value="ECO:0007669"/>
    <property type="project" value="UniProtKB-KW"/>
</dbReference>
<dbReference type="InterPro" id="IPR033479">
    <property type="entry name" value="dCache_1"/>
</dbReference>
<dbReference type="AlphaFoldDB" id="E3CYY2"/>
<dbReference type="Proteomes" id="UP000005096">
    <property type="component" value="Chromosome"/>
</dbReference>
<keyword evidence="3" id="KW-0145">Chemotaxis</keyword>
<proteinExistence type="inferred from homology"/>
<comment type="subcellular location">
    <subcellularLocation>
        <location evidence="1">Cell membrane</location>
        <topology evidence="1">Multi-pass membrane protein</topology>
    </subcellularLocation>
</comment>
<dbReference type="SMART" id="SM00283">
    <property type="entry name" value="MA"/>
    <property type="match status" value="1"/>
</dbReference>
<dbReference type="GO" id="GO:0005886">
    <property type="term" value="C:plasma membrane"/>
    <property type="evidence" value="ECO:0007669"/>
    <property type="project" value="UniProtKB-SubCell"/>
</dbReference>
<evidence type="ECO:0000256" key="7">
    <source>
        <dbReference type="ARBA" id="ARBA00023224"/>
    </source>
</evidence>
<evidence type="ECO:0000256" key="4">
    <source>
        <dbReference type="ARBA" id="ARBA00022692"/>
    </source>
</evidence>
<dbReference type="PANTHER" id="PTHR32089:SF112">
    <property type="entry name" value="LYSOZYME-LIKE PROTEIN-RELATED"/>
    <property type="match status" value="1"/>
</dbReference>
<dbReference type="RefSeq" id="WP_006301818.1">
    <property type="nucleotide sequence ID" value="NZ_CM001022.1"/>
</dbReference>
<dbReference type="Pfam" id="PF00015">
    <property type="entry name" value="MCPsignal"/>
    <property type="match status" value="1"/>
</dbReference>
<dbReference type="PANTHER" id="PTHR32089">
    <property type="entry name" value="METHYL-ACCEPTING CHEMOTAXIS PROTEIN MCPB"/>
    <property type="match status" value="1"/>
</dbReference>
<gene>
    <name evidence="13" type="ORF">Apau_2166</name>
</gene>
<evidence type="ECO:0000256" key="10">
    <source>
        <dbReference type="SAM" id="Phobius"/>
    </source>
</evidence>
<evidence type="ECO:0000313" key="13">
    <source>
        <dbReference type="EMBL" id="EFQ24577.1"/>
    </source>
</evidence>
<evidence type="ECO:0000259" key="12">
    <source>
        <dbReference type="PROSITE" id="PS50885"/>
    </source>
</evidence>
<dbReference type="STRING" id="584708.Apau_2166"/>
<keyword evidence="6 10" id="KW-0472">Membrane</keyword>
<dbReference type="Gene3D" id="3.30.450.20">
    <property type="entry name" value="PAS domain"/>
    <property type="match status" value="1"/>
</dbReference>
<dbReference type="GO" id="GO:0006935">
    <property type="term" value="P:chemotaxis"/>
    <property type="evidence" value="ECO:0007669"/>
    <property type="project" value="UniProtKB-KW"/>
</dbReference>
<dbReference type="CDD" id="cd11386">
    <property type="entry name" value="MCP_signal"/>
    <property type="match status" value="1"/>
</dbReference>
<feature type="domain" description="Methyl-accepting transducer" evidence="11">
    <location>
        <begin position="384"/>
        <end position="620"/>
    </location>
</feature>
<evidence type="ECO:0000256" key="3">
    <source>
        <dbReference type="ARBA" id="ARBA00022500"/>
    </source>
</evidence>
<dbReference type="PROSITE" id="PS50111">
    <property type="entry name" value="CHEMOTAXIS_TRANSDUC_2"/>
    <property type="match status" value="1"/>
</dbReference>
<dbReference type="EMBL" id="CM001022">
    <property type="protein sequence ID" value="EFQ24577.1"/>
    <property type="molecule type" value="Genomic_DNA"/>
</dbReference>
<dbReference type="Pfam" id="PF00672">
    <property type="entry name" value="HAMP"/>
    <property type="match status" value="1"/>
</dbReference>
<keyword evidence="14" id="KW-1185">Reference proteome</keyword>
<accession>E3CYY2</accession>
<dbReference type="CDD" id="cd12912">
    <property type="entry name" value="PDC2_MCP_like"/>
    <property type="match status" value="1"/>
</dbReference>
<dbReference type="Pfam" id="PF02743">
    <property type="entry name" value="dCache_1"/>
    <property type="match status" value="1"/>
</dbReference>
<reference evidence="13 14" key="1">
    <citation type="journal article" date="2010" name="Stand. Genomic Sci.">
        <title>Non-contiguous finished genome sequence of Aminomonas paucivorans type strain (GLU-3).</title>
        <authorList>
            <person name="Pitluck S."/>
            <person name="Yasawong M."/>
            <person name="Held B."/>
            <person name="Lapidus A."/>
            <person name="Nolan M."/>
            <person name="Copeland A."/>
            <person name="Lucas S."/>
            <person name="Del Rio T.G."/>
            <person name="Tice H."/>
            <person name="Cheng J.F."/>
            <person name="Chertkov O."/>
            <person name="Goodwin L."/>
            <person name="Tapia R."/>
            <person name="Han C."/>
            <person name="Liolios K."/>
            <person name="Ivanova N."/>
            <person name="Mavromatis K."/>
            <person name="Ovchinnikova G."/>
            <person name="Pati A."/>
            <person name="Chen A."/>
            <person name="Palaniappan K."/>
            <person name="Land M."/>
            <person name="Hauser L."/>
            <person name="Chang Y.J."/>
            <person name="Jeffries C.D."/>
            <person name="Pukall R."/>
            <person name="Spring S."/>
            <person name="Rohde M."/>
            <person name="Sikorski J."/>
            <person name="Goker M."/>
            <person name="Woyke T."/>
            <person name="Bristow J."/>
            <person name="Eisen J.A."/>
            <person name="Markowitz V."/>
            <person name="Hugenholtz P."/>
            <person name="Kyrpides N.C."/>
            <person name="Klenk H.P."/>
        </authorList>
    </citation>
    <scope>NUCLEOTIDE SEQUENCE [LARGE SCALE GENOMIC DNA]</scope>
    <source>
        <strain evidence="13 14">DSM 12260</strain>
    </source>
</reference>
<dbReference type="eggNOG" id="COG0840">
    <property type="taxonomic scope" value="Bacteria"/>
</dbReference>
<dbReference type="InterPro" id="IPR029151">
    <property type="entry name" value="Sensor-like_sf"/>
</dbReference>
<keyword evidence="4 10" id="KW-0812">Transmembrane</keyword>
<sequence length="682" mass="71757">MTIKVRLWILALGVLVGTLVMAGTTFLKSRAVMSEQYDQAGLASVEASARNIDLLFQGMEKVVFNAAGTVQHAWTEGNIRTEEQLEKLMTQITKGNVDMGFQDVFMGIAASGRFADGTGWKEPVDYDARNRAWFKDALAAGPGKVIYTAPYVDGITKKLVISIACAVADPSGGVLGVVGGDINLESLSQFVVAQKVLGHGSGILVDREGLVLAAPNPEWVMKENITKTSAALEESATAAGRAMLGGHPGFSDYALKGVDKRIYFAPTKAGFILGILYPLEVRDGVVRSMTNSQLLISALVLLVVMGLVVSIILGLSRSIRSLFETTDQVAQGDFTVAYEARGRDELALVSGRLNGMLGSLREALRAIRGEAQETLTRAESLAALSEESVASMEEVRGAIEQVAHLSESNSAALEETNAGVEEVSSGATSAANSATEGAEVASRVTEVSESAVKTVKGVIEEVQAVNQRSLETTAKIRELAESVKGITGFVATISQIADQTNLLALNAAIEAARAGEAGRGFAVVAEEVRKLAEESNGAARQVGEIIGVLQGHAEASIRVTEQTSSIMAATVERAQEARSGLETALEEIGRINDVMQNIASVAQEQAAASAEMATGIDQVTKGTVEVVESIENIRKSAVETTKASEGVAQEAQSMATGAQRMHGLLERFKVEGGSDLALSGGR</sequence>
<feature type="transmembrane region" description="Helical" evidence="10">
    <location>
        <begin position="294"/>
        <end position="315"/>
    </location>
</feature>
<keyword evidence="2" id="KW-1003">Cell membrane</keyword>
<evidence type="ECO:0000256" key="6">
    <source>
        <dbReference type="ARBA" id="ARBA00023136"/>
    </source>
</evidence>
<dbReference type="InterPro" id="IPR003660">
    <property type="entry name" value="HAMP_dom"/>
</dbReference>
<dbReference type="SUPFAM" id="SSF103190">
    <property type="entry name" value="Sensory domain-like"/>
    <property type="match status" value="1"/>
</dbReference>
<evidence type="ECO:0000256" key="1">
    <source>
        <dbReference type="ARBA" id="ARBA00004651"/>
    </source>
</evidence>
<dbReference type="PaxDb" id="584708-Apau_2166"/>
<comment type="similarity">
    <text evidence="8">Belongs to the methyl-accepting chemotaxis (MCP) protein family.</text>
</comment>
<dbReference type="SMART" id="SM00304">
    <property type="entry name" value="HAMP"/>
    <property type="match status" value="1"/>
</dbReference>
<evidence type="ECO:0000313" key="14">
    <source>
        <dbReference type="Proteomes" id="UP000005096"/>
    </source>
</evidence>
<dbReference type="InterPro" id="IPR004089">
    <property type="entry name" value="MCPsignal_dom"/>
</dbReference>
<dbReference type="SUPFAM" id="SSF58104">
    <property type="entry name" value="Methyl-accepting chemotaxis protein (MCP) signaling domain"/>
    <property type="match status" value="1"/>
</dbReference>
<dbReference type="CDD" id="cd06225">
    <property type="entry name" value="HAMP"/>
    <property type="match status" value="1"/>
</dbReference>
<dbReference type="Gene3D" id="1.10.287.950">
    <property type="entry name" value="Methyl-accepting chemotaxis protein"/>
    <property type="match status" value="1"/>
</dbReference>
<dbReference type="HOGENOM" id="CLU_000445_107_19_0"/>
<evidence type="ECO:0000256" key="8">
    <source>
        <dbReference type="ARBA" id="ARBA00029447"/>
    </source>
</evidence>
<organism evidence="13 14">
    <name type="scientific">Aminomonas paucivorans DSM 12260</name>
    <dbReference type="NCBI Taxonomy" id="584708"/>
    <lineage>
        <taxon>Bacteria</taxon>
        <taxon>Thermotogati</taxon>
        <taxon>Synergistota</taxon>
        <taxon>Synergistia</taxon>
        <taxon>Synergistales</taxon>
        <taxon>Synergistaceae</taxon>
        <taxon>Aminomonas</taxon>
    </lineage>
</organism>
<name>E3CYY2_9BACT</name>
<protein>
    <submittedName>
        <fullName evidence="13">Methyl-accepting chemotaxis sensory transducer with Cache sensor</fullName>
    </submittedName>
</protein>
<dbReference type="OrthoDB" id="1605at2"/>
<keyword evidence="5 10" id="KW-1133">Transmembrane helix</keyword>
<evidence type="ECO:0000256" key="9">
    <source>
        <dbReference type="PROSITE-ProRule" id="PRU00284"/>
    </source>
</evidence>
<feature type="domain" description="HAMP" evidence="12">
    <location>
        <begin position="313"/>
        <end position="365"/>
    </location>
</feature>
<evidence type="ECO:0000256" key="5">
    <source>
        <dbReference type="ARBA" id="ARBA00022989"/>
    </source>
</evidence>
<evidence type="ECO:0000259" key="11">
    <source>
        <dbReference type="PROSITE" id="PS50111"/>
    </source>
</evidence>